<dbReference type="Proteomes" id="UP001140011">
    <property type="component" value="Unassembled WGS sequence"/>
</dbReference>
<dbReference type="SUPFAM" id="SSF58038">
    <property type="entry name" value="SNARE fusion complex"/>
    <property type="match status" value="1"/>
</dbReference>
<dbReference type="CDD" id="cd14824">
    <property type="entry name" value="Longin"/>
    <property type="match status" value="1"/>
</dbReference>
<evidence type="ECO:0000256" key="10">
    <source>
        <dbReference type="SAM" id="Coils"/>
    </source>
</evidence>
<dbReference type="Gene3D" id="3.30.450.50">
    <property type="entry name" value="Longin domain"/>
    <property type="match status" value="1"/>
</dbReference>
<comment type="caution">
    <text evidence="15">The sequence shown here is derived from an EMBL/GenBank/DDBJ whole genome shotgun (WGS) entry which is preliminary data.</text>
</comment>
<dbReference type="OrthoDB" id="5554027at2759"/>
<dbReference type="InterPro" id="IPR045848">
    <property type="entry name" value="R-SNARE_YKT6"/>
</dbReference>
<keyword evidence="5" id="KW-0564">Palmitate</keyword>
<keyword evidence="12" id="KW-1133">Transmembrane helix</keyword>
<evidence type="ECO:0000256" key="3">
    <source>
        <dbReference type="ARBA" id="ARBA00022481"/>
    </source>
</evidence>
<dbReference type="InterPro" id="IPR011012">
    <property type="entry name" value="Longin-like_dom_sf"/>
</dbReference>
<organism evidence="15 16">
    <name type="scientific">Coemansia pectinata</name>
    <dbReference type="NCBI Taxonomy" id="1052879"/>
    <lineage>
        <taxon>Eukaryota</taxon>
        <taxon>Fungi</taxon>
        <taxon>Fungi incertae sedis</taxon>
        <taxon>Zoopagomycota</taxon>
        <taxon>Kickxellomycotina</taxon>
        <taxon>Kickxellomycetes</taxon>
        <taxon>Kickxellales</taxon>
        <taxon>Kickxellaceae</taxon>
        <taxon>Coemansia</taxon>
    </lineage>
</organism>
<sequence length="1310" mass="141691">MKAYHLALVRPKDAATQRATQVLSSESDVSSFSFFQRGSVEEFLEFFSVTVAERTQVGQRQGVEENENFAYTYRSSNNLCAVVITDREYPGRVALGLAAKMIDEYTKVHDDRFIDSATGKAGFVVLKEFIGKYQDPKQADSIMRVQQELDETKVVLHKTIESVLERGEKLDALVDRSNQLSSQSKMFYKTAKKTNSCCIVMDMEDSRDIPKAAHSTEAERLAAEAAAEAGWRWPRVRMMAQSPDLQESTEVRQPKQQKKHQRSAWTQVRRLISEVTEVFDDHVSNSSDPAYSAAAQDCGGDDSRALPSAAAEYTGVRNPAAWIVAAWVLLVAIDWAVSSTVMPRVVTWISAQHWTMASAASDSIWWWADEALAWIQVDAVSSAVALTRPFALQWWCFFLFTAMWVTNSIKHSHSRKGGRARGILAYAMYFAVADAVLMAVLAPKPQTLDLGPQTLGLRPQTLGPLPTSDCEIGSGCAPQHATIMTPFADAVERQAQRARQLQQAASAEPSDTLIGCGTALFATAAMYGAVGLRLRAWSGMRLRTSAVLFAADVGLRHNAGAALVGQSSWFLAAHVISGAALLAFREAAVAVQAMRSWHAAVVRERRRGGPLMMQTSAAKSKAHQGPLSPRALDHLARGGAYAHRVCFLCLSGCCERCLLSMPIWPTTSEAGSSADLPPALPLEYPAREDAPVSGADPATEALPLSPTRPAAAPVVAAGRRRVRKHGRTTIVHMPAESAPANESHSLEALPALGLSSASLVPVSAGTRRGRTLDMWIICSVAHCPCRSVHGPGPSAFVSKSLSSVKESRAGSPFTLPVGSMMELPQYVAELHSLGLVRPVNPAAMANAGDDFAASVFPYVFGRFAVPEHKGPAAAANALLASRSGYTPGSAPFLAAVAGVCSWSAEEPQVPRSRIIMTPTPLLMARNADPGATFRLNAEAVRSEADGGCVLVTVAMTPALANSLLKHPKVVHTAAVCVPAALLAPNKANADTAAISDADPFLDYLRVQIARADVVVRVNGARWLYYEFGSLALNQPIAVRRLPVGSSQPLAISLSICGMRSEDLCVLIPSPKPAVPVTPVVNKDQELVAEAEKEKARLAAATQSLKRAKREAPKSLAHWEAQLETVRKSLDRNAAADGKLESKRRHLELAVGALRTAVQALTEEQSGNRSDPELPPSSTNQTAIDSALARLRAAETEARQLRDAHAHDIQELDADRAAWTEKLSEVARKIEPLERSLIDPLQRDLRDVSRRFLVSRNVESKLQAKLRKELWACNDLAKERSAVSGELTRDLADIKKNIAKEKAEIKLLNGA</sequence>
<keyword evidence="16" id="KW-1185">Reference proteome</keyword>
<evidence type="ECO:0000256" key="1">
    <source>
        <dbReference type="ARBA" id="ARBA00004342"/>
    </source>
</evidence>
<dbReference type="Pfam" id="PF00957">
    <property type="entry name" value="Synaptobrevin"/>
    <property type="match status" value="1"/>
</dbReference>
<feature type="transmembrane region" description="Helical" evidence="12">
    <location>
        <begin position="392"/>
        <end position="410"/>
    </location>
</feature>
<feature type="transmembrane region" description="Helical" evidence="12">
    <location>
        <begin position="422"/>
        <end position="442"/>
    </location>
</feature>
<feature type="region of interest" description="Disordered" evidence="11">
    <location>
        <begin position="688"/>
        <end position="719"/>
    </location>
</feature>
<dbReference type="GO" id="GO:0006888">
    <property type="term" value="P:endoplasmic reticulum to Golgi vesicle-mediated transport"/>
    <property type="evidence" value="ECO:0007669"/>
    <property type="project" value="TreeGrafter"/>
</dbReference>
<evidence type="ECO:0000256" key="6">
    <source>
        <dbReference type="ARBA" id="ARBA00023288"/>
    </source>
</evidence>
<gene>
    <name evidence="15" type="primary">YKT6</name>
    <name evidence="15" type="ORF">GGI19_004892</name>
</gene>
<dbReference type="GO" id="GO:0005794">
    <property type="term" value="C:Golgi apparatus"/>
    <property type="evidence" value="ECO:0007669"/>
    <property type="project" value="TreeGrafter"/>
</dbReference>
<keyword evidence="9 10" id="KW-0175">Coiled coil</keyword>
<feature type="domain" description="V-SNARE coiled-coil homology" evidence="14">
    <location>
        <begin position="141"/>
        <end position="201"/>
    </location>
</feature>
<keyword evidence="6" id="KW-0449">Lipoprotein</keyword>
<evidence type="ECO:0000256" key="9">
    <source>
        <dbReference type="PROSITE-ProRule" id="PRU00290"/>
    </source>
</evidence>
<keyword evidence="12" id="KW-0812">Transmembrane</keyword>
<evidence type="ECO:0000256" key="8">
    <source>
        <dbReference type="ARBA" id="ARBA00026133"/>
    </source>
</evidence>
<dbReference type="EMBL" id="JANBUH010000494">
    <property type="protein sequence ID" value="KAJ2750802.1"/>
    <property type="molecule type" value="Genomic_DNA"/>
</dbReference>
<dbReference type="InterPro" id="IPR042855">
    <property type="entry name" value="V_SNARE_CC"/>
</dbReference>
<keyword evidence="3" id="KW-0488">Methylation</keyword>
<dbReference type="PANTHER" id="PTHR45806:SF1">
    <property type="entry name" value="SYNAPTOBREVIN HOMOLOG YKT6"/>
    <property type="match status" value="1"/>
</dbReference>
<feature type="region of interest" description="Disordered" evidence="11">
    <location>
        <begin position="243"/>
        <end position="263"/>
    </location>
</feature>
<evidence type="ECO:0000313" key="15">
    <source>
        <dbReference type="EMBL" id="KAJ2750802.1"/>
    </source>
</evidence>
<evidence type="ECO:0000256" key="2">
    <source>
        <dbReference type="ARBA" id="ARBA00008025"/>
    </source>
</evidence>
<dbReference type="Pfam" id="PF13774">
    <property type="entry name" value="Longin"/>
    <property type="match status" value="1"/>
</dbReference>
<comment type="similarity">
    <text evidence="2">Belongs to the synaptobrevin family.</text>
</comment>
<dbReference type="GO" id="GO:0005886">
    <property type="term" value="C:plasma membrane"/>
    <property type="evidence" value="ECO:0007669"/>
    <property type="project" value="UniProtKB-SubCell"/>
</dbReference>
<evidence type="ECO:0000256" key="4">
    <source>
        <dbReference type="ARBA" id="ARBA00023136"/>
    </source>
</evidence>
<evidence type="ECO:0000256" key="7">
    <source>
        <dbReference type="ARBA" id="ARBA00023289"/>
    </source>
</evidence>
<evidence type="ECO:0000313" key="16">
    <source>
        <dbReference type="Proteomes" id="UP001140011"/>
    </source>
</evidence>
<keyword evidence="7" id="KW-0636">Prenylation</keyword>
<dbReference type="CDD" id="cd15867">
    <property type="entry name" value="R-SNARE_YKT6"/>
    <property type="match status" value="1"/>
</dbReference>
<name>A0A9W8GRB6_9FUNG</name>
<feature type="compositionally biased region" description="Low complexity" evidence="11">
    <location>
        <begin position="707"/>
        <end position="717"/>
    </location>
</feature>
<dbReference type="SMART" id="SM01270">
    <property type="entry name" value="Longin"/>
    <property type="match status" value="1"/>
</dbReference>
<dbReference type="PROSITE" id="PS50859">
    <property type="entry name" value="LONGIN"/>
    <property type="match status" value="1"/>
</dbReference>
<feature type="domain" description="Longin" evidence="13">
    <location>
        <begin position="7"/>
        <end position="133"/>
    </location>
</feature>
<accession>A0A9W8GRB6</accession>
<dbReference type="PANTHER" id="PTHR45806">
    <property type="entry name" value="SYNAPTOBREVIN HOMOLOG YKT6"/>
    <property type="match status" value="1"/>
</dbReference>
<dbReference type="PROSITE" id="PS50892">
    <property type="entry name" value="V_SNARE"/>
    <property type="match status" value="1"/>
</dbReference>
<feature type="coiled-coil region" evidence="10">
    <location>
        <begin position="1283"/>
        <end position="1310"/>
    </location>
</feature>
<evidence type="ECO:0000259" key="14">
    <source>
        <dbReference type="PROSITE" id="PS50892"/>
    </source>
</evidence>
<protein>
    <recommendedName>
        <fullName evidence="8">Synaptobrevin homolog YKT6</fullName>
    </recommendedName>
</protein>
<comment type="subcellular location">
    <subcellularLocation>
        <location evidence="1">Cell membrane</location>
        <topology evidence="1">Lipid-anchor</topology>
        <orientation evidence="1">Cytoplasmic side</orientation>
    </subcellularLocation>
</comment>
<dbReference type="InterPro" id="IPR010908">
    <property type="entry name" value="Longin_dom"/>
</dbReference>
<reference evidence="15" key="1">
    <citation type="submission" date="2022-07" db="EMBL/GenBank/DDBJ databases">
        <title>Phylogenomic reconstructions and comparative analyses of Kickxellomycotina fungi.</title>
        <authorList>
            <person name="Reynolds N.K."/>
            <person name="Stajich J.E."/>
            <person name="Barry K."/>
            <person name="Grigoriev I.V."/>
            <person name="Crous P."/>
            <person name="Smith M.E."/>
        </authorList>
    </citation>
    <scope>NUCLEOTIDE SEQUENCE</scope>
    <source>
        <strain evidence="15">BCRC 34297</strain>
    </source>
</reference>
<dbReference type="Gene3D" id="1.20.5.110">
    <property type="match status" value="1"/>
</dbReference>
<feature type="coiled-coil region" evidence="10">
    <location>
        <begin position="1080"/>
        <end position="1110"/>
    </location>
</feature>
<evidence type="ECO:0000256" key="12">
    <source>
        <dbReference type="SAM" id="Phobius"/>
    </source>
</evidence>
<keyword evidence="4 12" id="KW-0472">Membrane</keyword>
<evidence type="ECO:0000259" key="13">
    <source>
        <dbReference type="PROSITE" id="PS50859"/>
    </source>
</evidence>
<feature type="coiled-coil region" evidence="10">
    <location>
        <begin position="1183"/>
        <end position="1228"/>
    </location>
</feature>
<evidence type="ECO:0000256" key="11">
    <source>
        <dbReference type="SAM" id="MobiDB-lite"/>
    </source>
</evidence>
<dbReference type="GO" id="GO:0005484">
    <property type="term" value="F:SNAP receptor activity"/>
    <property type="evidence" value="ECO:0007669"/>
    <property type="project" value="TreeGrafter"/>
</dbReference>
<dbReference type="SUPFAM" id="SSF64356">
    <property type="entry name" value="SNARE-like"/>
    <property type="match status" value="1"/>
</dbReference>
<dbReference type="FunFam" id="1.20.5.110:FF:000020">
    <property type="entry name" value="synaptobrevin homolog YKT6"/>
    <property type="match status" value="1"/>
</dbReference>
<proteinExistence type="inferred from homology"/>
<evidence type="ECO:0000256" key="5">
    <source>
        <dbReference type="ARBA" id="ARBA00023139"/>
    </source>
</evidence>